<dbReference type="Proteomes" id="UP000826722">
    <property type="component" value="Chromosome"/>
</dbReference>
<evidence type="ECO:0000313" key="2">
    <source>
        <dbReference type="EMBL" id="BCM25245.1"/>
    </source>
</evidence>
<dbReference type="InterPro" id="IPR000182">
    <property type="entry name" value="GNAT_dom"/>
</dbReference>
<evidence type="ECO:0000259" key="1">
    <source>
        <dbReference type="PROSITE" id="PS51186"/>
    </source>
</evidence>
<dbReference type="AlphaFoldDB" id="A0A8D5G3T3"/>
<sequence>MNSSVTYLTNTSIPNDIEMHLRLCDEEFLNRLSSKVDIHGYAQKIVDLAYRFEAWELNKLIGLLAVYCNGQEHAFITNISVLPAWQGKHVARELMQSCIQYLNTTGLMSVQLSVDKENLRAITFYKKCNFEIAQTDDLEIMMRLRLGITQL</sequence>
<accession>A0A8D5G3T3</accession>
<dbReference type="RefSeq" id="WP_221763353.1">
    <property type="nucleotide sequence ID" value="NZ_AP024110.1"/>
</dbReference>
<dbReference type="KEGG" id="mpau:ZMTM_15040"/>
<name>A0A8D5G3T3_9PROT</name>
<dbReference type="Gene3D" id="3.40.630.30">
    <property type="match status" value="1"/>
</dbReference>
<reference evidence="2" key="1">
    <citation type="journal article" date="2021" name="Arch. Microbiol.">
        <title>Methyloradius palustris gen. nov., sp. nov., a methanol-oxidizing bacterium isolated from snow.</title>
        <authorList>
            <person name="Miyadera T."/>
            <person name="Kojima H."/>
            <person name="Fukui M."/>
        </authorList>
    </citation>
    <scope>NUCLEOTIDE SEQUENCE</scope>
    <source>
        <strain evidence="2">Zm11</strain>
    </source>
</reference>
<dbReference type="CDD" id="cd04301">
    <property type="entry name" value="NAT_SF"/>
    <property type="match status" value="1"/>
</dbReference>
<dbReference type="InterPro" id="IPR050276">
    <property type="entry name" value="MshD_Acetyltransferase"/>
</dbReference>
<evidence type="ECO:0000313" key="3">
    <source>
        <dbReference type="Proteomes" id="UP000826722"/>
    </source>
</evidence>
<dbReference type="InterPro" id="IPR016181">
    <property type="entry name" value="Acyl_CoA_acyltransferase"/>
</dbReference>
<proteinExistence type="predicted"/>
<dbReference type="GO" id="GO:0016747">
    <property type="term" value="F:acyltransferase activity, transferring groups other than amino-acyl groups"/>
    <property type="evidence" value="ECO:0007669"/>
    <property type="project" value="InterPro"/>
</dbReference>
<organism evidence="2 3">
    <name type="scientific">Methyloradius palustris</name>
    <dbReference type="NCBI Taxonomy" id="2778876"/>
    <lineage>
        <taxon>Bacteria</taxon>
        <taxon>Pseudomonadati</taxon>
        <taxon>Pseudomonadota</taxon>
        <taxon>Betaproteobacteria</taxon>
        <taxon>Nitrosomonadales</taxon>
        <taxon>Methylophilaceae</taxon>
        <taxon>Methyloradius</taxon>
    </lineage>
</organism>
<dbReference type="PANTHER" id="PTHR43617">
    <property type="entry name" value="L-AMINO ACID N-ACETYLTRANSFERASE"/>
    <property type="match status" value="1"/>
</dbReference>
<dbReference type="PROSITE" id="PS51186">
    <property type="entry name" value="GNAT"/>
    <property type="match status" value="1"/>
</dbReference>
<dbReference type="SUPFAM" id="SSF55729">
    <property type="entry name" value="Acyl-CoA N-acyltransferases (Nat)"/>
    <property type="match status" value="1"/>
</dbReference>
<dbReference type="EMBL" id="AP024110">
    <property type="protein sequence ID" value="BCM25245.1"/>
    <property type="molecule type" value="Genomic_DNA"/>
</dbReference>
<gene>
    <name evidence="2" type="ORF">ZMTM_15040</name>
</gene>
<dbReference type="Pfam" id="PF00583">
    <property type="entry name" value="Acetyltransf_1"/>
    <property type="match status" value="1"/>
</dbReference>
<feature type="domain" description="N-acetyltransferase" evidence="1">
    <location>
        <begin position="5"/>
        <end position="147"/>
    </location>
</feature>
<protein>
    <submittedName>
        <fullName evidence="2">N-acetyltransferase</fullName>
    </submittedName>
</protein>
<keyword evidence="3" id="KW-1185">Reference proteome</keyword>